<evidence type="ECO:0000256" key="6">
    <source>
        <dbReference type="ARBA" id="ARBA00022692"/>
    </source>
</evidence>
<dbReference type="Pfam" id="PF07963">
    <property type="entry name" value="N_methyl"/>
    <property type="match status" value="1"/>
</dbReference>
<sequence length="168" mass="17523">MNHRTAGFTLIELLVTMTVAAILLVVAVPSFQNMMLSSRLDTSANAVANALTLARSEAVKRNQEVNFNSDAAIENADNSATFAAAPTIPPGVQKVTGEALVATPSGFLRLASASAGYSGLVMDLYAADLPSNQHRCVYLVTGITPVVCSVNDTGTGKCPNAQPNPCQR</sequence>
<dbReference type="Proteomes" id="UP000183649">
    <property type="component" value="Unassembled WGS sequence"/>
</dbReference>
<evidence type="ECO:0000256" key="7">
    <source>
        <dbReference type="ARBA" id="ARBA00022989"/>
    </source>
</evidence>
<evidence type="ECO:0000256" key="10">
    <source>
        <dbReference type="ARBA" id="ARBA00030775"/>
    </source>
</evidence>
<dbReference type="Pfam" id="PF12019">
    <property type="entry name" value="GspH"/>
    <property type="match status" value="1"/>
</dbReference>
<keyword evidence="4" id="KW-0488">Methylation</keyword>
<protein>
    <recommendedName>
        <fullName evidence="2">Type II secretion system protein H</fullName>
    </recommendedName>
    <alternativeName>
        <fullName evidence="10">General secretion pathway protein H</fullName>
    </alternativeName>
</protein>
<reference evidence="14" key="1">
    <citation type="submission" date="2015-08" db="EMBL/GenBank/DDBJ databases">
        <authorList>
            <person name="Varghese N."/>
        </authorList>
    </citation>
    <scope>NUCLEOTIDE SEQUENCE [LARGE SCALE GENOMIC DNA]</scope>
    <source>
        <strain evidence="14">DSM 18181</strain>
    </source>
</reference>
<proteinExistence type="inferred from homology"/>
<dbReference type="AlphaFoldDB" id="A0A0K6HW51"/>
<comment type="similarity">
    <text evidence="9">Belongs to the GSP H family.</text>
</comment>
<dbReference type="SUPFAM" id="SSF54523">
    <property type="entry name" value="Pili subunits"/>
    <property type="match status" value="1"/>
</dbReference>
<dbReference type="Gene3D" id="3.30.700.10">
    <property type="entry name" value="Glycoprotein, Type 4 Pilin"/>
    <property type="match status" value="1"/>
</dbReference>
<dbReference type="GO" id="GO:0015628">
    <property type="term" value="P:protein secretion by the type II secretion system"/>
    <property type="evidence" value="ECO:0007669"/>
    <property type="project" value="InterPro"/>
</dbReference>
<gene>
    <name evidence="13" type="ORF">Ga0061069_102336</name>
</gene>
<keyword evidence="5" id="KW-0997">Cell inner membrane</keyword>
<dbReference type="STRING" id="339866.GCA_001418255_00860"/>
<dbReference type="PROSITE" id="PS00409">
    <property type="entry name" value="PROKAR_NTER_METHYL"/>
    <property type="match status" value="1"/>
</dbReference>
<evidence type="ECO:0000313" key="13">
    <source>
        <dbReference type="EMBL" id="CUA95100.1"/>
    </source>
</evidence>
<keyword evidence="8 11" id="KW-0472">Membrane</keyword>
<comment type="subcellular location">
    <subcellularLocation>
        <location evidence="1">Cell inner membrane</location>
        <topology evidence="1">Single-pass membrane protein</topology>
    </subcellularLocation>
</comment>
<dbReference type="InterPro" id="IPR012902">
    <property type="entry name" value="N_methyl_site"/>
</dbReference>
<dbReference type="RefSeq" id="WP_055449778.1">
    <property type="nucleotide sequence ID" value="NZ_CYHF01000002.1"/>
</dbReference>
<dbReference type="GO" id="GO:0005886">
    <property type="term" value="C:plasma membrane"/>
    <property type="evidence" value="ECO:0007669"/>
    <property type="project" value="UniProtKB-SubCell"/>
</dbReference>
<keyword evidence="14" id="KW-1185">Reference proteome</keyword>
<dbReference type="InterPro" id="IPR022346">
    <property type="entry name" value="T2SS_GspH"/>
</dbReference>
<evidence type="ECO:0000313" key="14">
    <source>
        <dbReference type="Proteomes" id="UP000183649"/>
    </source>
</evidence>
<evidence type="ECO:0000256" key="5">
    <source>
        <dbReference type="ARBA" id="ARBA00022519"/>
    </source>
</evidence>
<organism evidence="13 14">
    <name type="scientific">Thiomonas bhubaneswarensis</name>
    <dbReference type="NCBI Taxonomy" id="339866"/>
    <lineage>
        <taxon>Bacteria</taxon>
        <taxon>Pseudomonadati</taxon>
        <taxon>Pseudomonadota</taxon>
        <taxon>Betaproteobacteria</taxon>
        <taxon>Burkholderiales</taxon>
        <taxon>Thiomonas</taxon>
    </lineage>
</organism>
<dbReference type="NCBIfam" id="TIGR02532">
    <property type="entry name" value="IV_pilin_GFxxxE"/>
    <property type="match status" value="1"/>
</dbReference>
<name>A0A0K6HW51_9BURK</name>
<evidence type="ECO:0000256" key="1">
    <source>
        <dbReference type="ARBA" id="ARBA00004377"/>
    </source>
</evidence>
<evidence type="ECO:0000256" key="9">
    <source>
        <dbReference type="ARBA" id="ARBA00025772"/>
    </source>
</evidence>
<dbReference type="InterPro" id="IPR045584">
    <property type="entry name" value="Pilin-like"/>
</dbReference>
<evidence type="ECO:0000256" key="8">
    <source>
        <dbReference type="ARBA" id="ARBA00023136"/>
    </source>
</evidence>
<evidence type="ECO:0000256" key="4">
    <source>
        <dbReference type="ARBA" id="ARBA00022481"/>
    </source>
</evidence>
<evidence type="ECO:0000259" key="12">
    <source>
        <dbReference type="Pfam" id="PF12019"/>
    </source>
</evidence>
<keyword evidence="3" id="KW-1003">Cell membrane</keyword>
<dbReference type="GO" id="GO:0015627">
    <property type="term" value="C:type II protein secretion system complex"/>
    <property type="evidence" value="ECO:0007669"/>
    <property type="project" value="InterPro"/>
</dbReference>
<keyword evidence="7 11" id="KW-1133">Transmembrane helix</keyword>
<evidence type="ECO:0000256" key="2">
    <source>
        <dbReference type="ARBA" id="ARBA00021549"/>
    </source>
</evidence>
<dbReference type="EMBL" id="CYHF01000002">
    <property type="protein sequence ID" value="CUA95100.1"/>
    <property type="molecule type" value="Genomic_DNA"/>
</dbReference>
<feature type="domain" description="General secretion pathway GspH" evidence="12">
    <location>
        <begin position="44"/>
        <end position="102"/>
    </location>
</feature>
<feature type="transmembrane region" description="Helical" evidence="11">
    <location>
        <begin position="6"/>
        <end position="29"/>
    </location>
</feature>
<accession>A0A0K6HW51</accession>
<keyword evidence="6 11" id="KW-0812">Transmembrane</keyword>
<evidence type="ECO:0000256" key="3">
    <source>
        <dbReference type="ARBA" id="ARBA00022475"/>
    </source>
</evidence>
<evidence type="ECO:0000256" key="11">
    <source>
        <dbReference type="SAM" id="Phobius"/>
    </source>
</evidence>